<proteinExistence type="predicted"/>
<accession>A0AC61R5P9</accession>
<evidence type="ECO:0000313" key="2">
    <source>
        <dbReference type="Proteomes" id="UP000308836"/>
    </source>
</evidence>
<evidence type="ECO:0000313" key="1">
    <source>
        <dbReference type="EMBL" id="TGY64570.1"/>
    </source>
</evidence>
<protein>
    <submittedName>
        <fullName evidence="1">Uncharacterized protein</fullName>
    </submittedName>
</protein>
<organism evidence="1 2">
    <name type="scientific">Dubosiella muris</name>
    <dbReference type="NCBI Taxonomy" id="3038133"/>
    <lineage>
        <taxon>Bacteria</taxon>
        <taxon>Bacillati</taxon>
        <taxon>Bacillota</taxon>
        <taxon>Erysipelotrichia</taxon>
        <taxon>Erysipelotrichales</taxon>
        <taxon>Erysipelotrichaceae</taxon>
        <taxon>Dubosiella</taxon>
    </lineage>
</organism>
<dbReference type="Proteomes" id="UP000308836">
    <property type="component" value="Unassembled WGS sequence"/>
</dbReference>
<name>A0AC61R5P9_9FIRM</name>
<reference evidence="1" key="1">
    <citation type="submission" date="2019-04" db="EMBL/GenBank/DDBJ databases">
        <title>Microbes associate with the intestines of laboratory mice.</title>
        <authorList>
            <person name="Navarre W."/>
            <person name="Wong E."/>
            <person name="Huang K."/>
            <person name="Tropini C."/>
            <person name="Ng K."/>
            <person name="Yu B."/>
        </authorList>
    </citation>
    <scope>NUCLEOTIDE SEQUENCE</scope>
    <source>
        <strain evidence="1">NM09_H32</strain>
    </source>
</reference>
<gene>
    <name evidence="1" type="ORF">E5336_11930</name>
</gene>
<keyword evidence="2" id="KW-1185">Reference proteome</keyword>
<dbReference type="EMBL" id="SRYG01000039">
    <property type="protein sequence ID" value="TGY64570.1"/>
    <property type="molecule type" value="Genomic_DNA"/>
</dbReference>
<comment type="caution">
    <text evidence="1">The sequence shown here is derived from an EMBL/GenBank/DDBJ whole genome shotgun (WGS) entry which is preliminary data.</text>
</comment>
<sequence>MKTKPLTKKEEEIMRVFWEQPGPLGLVSLSRVLPEYNLNTMQVVLRKLKNTGFIKPVGVEDNGKTGTRTYAVCMGETDYMALLVDDNQIIPLAAKLIQSIPSKRDLDELMELILEKERELEN</sequence>